<dbReference type="GO" id="GO:0009432">
    <property type="term" value="P:SOS response"/>
    <property type="evidence" value="ECO:0007669"/>
    <property type="project" value="TreeGrafter"/>
</dbReference>
<dbReference type="Gene3D" id="3.40.1170.60">
    <property type="match status" value="1"/>
</dbReference>
<dbReference type="Gene3D" id="1.10.150.20">
    <property type="entry name" value="5' to 3' exonuclease, C-terminal subdomain"/>
    <property type="match status" value="1"/>
</dbReference>
<comment type="function">
    <text evidence="10">Poorly processive, error-prone DNA polymerase involved in untargeted mutagenesis. Copies undamaged DNA at stalled replication forks, which arise in vivo from mismatched or misaligned primer ends. These misaligned primers can be extended by PolIV. Exhibits no 3'-5' exonuclease (proofreading) activity. May be involved in translesional synthesis, in conjunction with the beta clamp from PolIII.</text>
</comment>
<evidence type="ECO:0000256" key="9">
    <source>
        <dbReference type="ARBA" id="ARBA00023204"/>
    </source>
</evidence>
<sequence length="419" mass="48015">MAQLKPNSKKGRVIFHIDMNCFYASVEMAYNPKLKGKPLAIAGNPEERKGIIVTSSYEARAKGVKTTMTIWQARKLCPELIVMRPNFDRYREASSAIFKILSEITPYVQPVSIDEGYMDVTGSNMDGTPIDLAVNLQQRILNELDIPCSIGIAPNKFLAKMASDMKKPLGITVLRKRELPTTLWPLKVEEMYGVGEKTAERLHTIDIHTIGDLAKKDSYQLKQLLGINGERLRNRANGIDTRPVDPEAIYDFKSIGSSQTMAEDTTDVNVIQRLLKLLAENVERRMGRKDASGKSIQIMIRYHNRNTITRSRKLQAYIDKKEDIYQIADELFQKHWDGEPVRLLGITVQDVEEKRNIGQQLDLFTYEKVASKEKLYRTIENLTEKYGENPFKQWKSADDKATMQPRTSFQKDFLDDFRK</sequence>
<organism evidence="13 14">
    <name type="scientific">Oceanobacillus arenosus</name>
    <dbReference type="NCBI Taxonomy" id="1229153"/>
    <lineage>
        <taxon>Bacteria</taxon>
        <taxon>Bacillati</taxon>
        <taxon>Bacillota</taxon>
        <taxon>Bacilli</taxon>
        <taxon>Bacillales</taxon>
        <taxon>Bacillaceae</taxon>
        <taxon>Oceanobacillus</taxon>
    </lineage>
</organism>
<evidence type="ECO:0000256" key="3">
    <source>
        <dbReference type="ARBA" id="ARBA00022679"/>
    </source>
</evidence>
<dbReference type="NCBIfam" id="NF002492">
    <property type="entry name" value="PRK01810.1"/>
    <property type="match status" value="1"/>
</dbReference>
<comment type="similarity">
    <text evidence="1 10">Belongs to the DNA polymerase type-Y family.</text>
</comment>
<dbReference type="InterPro" id="IPR001126">
    <property type="entry name" value="UmuC"/>
</dbReference>
<dbReference type="SUPFAM" id="SSF56672">
    <property type="entry name" value="DNA/RNA polymerases"/>
    <property type="match status" value="1"/>
</dbReference>
<comment type="catalytic activity">
    <reaction evidence="10">
        <text>DNA(n) + a 2'-deoxyribonucleoside 5'-triphosphate = DNA(n+1) + diphosphate</text>
        <dbReference type="Rhea" id="RHEA:22508"/>
        <dbReference type="Rhea" id="RHEA-COMP:17339"/>
        <dbReference type="Rhea" id="RHEA-COMP:17340"/>
        <dbReference type="ChEBI" id="CHEBI:33019"/>
        <dbReference type="ChEBI" id="CHEBI:61560"/>
        <dbReference type="ChEBI" id="CHEBI:173112"/>
        <dbReference type="EC" id="2.7.7.7"/>
    </reaction>
</comment>
<dbReference type="InterPro" id="IPR043128">
    <property type="entry name" value="Rev_trsase/Diguanyl_cyclase"/>
</dbReference>
<reference evidence="14" key="1">
    <citation type="submission" date="2017-11" db="EMBL/GenBank/DDBJ databases">
        <authorList>
            <person name="Zhu W."/>
        </authorList>
    </citation>
    <scope>NUCLEOTIDE SEQUENCE [LARGE SCALE GENOMIC DNA]</scope>
    <source>
        <strain evidence="14">CAU 1183</strain>
    </source>
</reference>
<keyword evidence="4 10" id="KW-0548">Nucleotidyltransferase</keyword>
<dbReference type="GO" id="GO:0006281">
    <property type="term" value="P:DNA repair"/>
    <property type="evidence" value="ECO:0007669"/>
    <property type="project" value="UniProtKB-UniRule"/>
</dbReference>
<dbReference type="RefSeq" id="WP_115772869.1">
    <property type="nucleotide sequence ID" value="NZ_PIOC01000014.1"/>
</dbReference>
<keyword evidence="10" id="KW-0963">Cytoplasm</keyword>
<dbReference type="Pfam" id="PF00817">
    <property type="entry name" value="IMS"/>
    <property type="match status" value="1"/>
</dbReference>
<feature type="region of interest" description="Disordered" evidence="11">
    <location>
        <begin position="394"/>
        <end position="419"/>
    </location>
</feature>
<feature type="binding site" evidence="10">
    <location>
        <position position="114"/>
    </location>
    <ligand>
        <name>Mg(2+)</name>
        <dbReference type="ChEBI" id="CHEBI:18420"/>
    </ligand>
</feature>
<evidence type="ECO:0000256" key="10">
    <source>
        <dbReference type="HAMAP-Rule" id="MF_01113"/>
    </source>
</evidence>
<evidence type="ECO:0000256" key="4">
    <source>
        <dbReference type="ARBA" id="ARBA00022695"/>
    </source>
</evidence>
<dbReference type="InterPro" id="IPR017961">
    <property type="entry name" value="DNA_pol_Y-fam_little_finger"/>
</dbReference>
<keyword evidence="3 10" id="KW-0808">Transferase</keyword>
<keyword evidence="6 10" id="KW-0227">DNA damage</keyword>
<accession>A0A3D8PT24</accession>
<dbReference type="GO" id="GO:0000287">
    <property type="term" value="F:magnesium ion binding"/>
    <property type="evidence" value="ECO:0007669"/>
    <property type="project" value="UniProtKB-UniRule"/>
</dbReference>
<keyword evidence="9 10" id="KW-0234">DNA repair</keyword>
<comment type="caution">
    <text evidence="13">The sequence shown here is derived from an EMBL/GenBank/DDBJ whole genome shotgun (WGS) entry which is preliminary data.</text>
</comment>
<evidence type="ECO:0000313" key="13">
    <source>
        <dbReference type="EMBL" id="RDW19134.1"/>
    </source>
</evidence>
<dbReference type="EC" id="2.7.7.7" evidence="10"/>
<dbReference type="InterPro" id="IPR022880">
    <property type="entry name" value="DNApol_IV"/>
</dbReference>
<feature type="active site" evidence="10">
    <location>
        <position position="115"/>
    </location>
</feature>
<dbReference type="AlphaFoldDB" id="A0A3D8PT24"/>
<dbReference type="Proteomes" id="UP000257143">
    <property type="component" value="Unassembled WGS sequence"/>
</dbReference>
<dbReference type="GO" id="GO:0005829">
    <property type="term" value="C:cytosol"/>
    <property type="evidence" value="ECO:0007669"/>
    <property type="project" value="TreeGrafter"/>
</dbReference>
<keyword evidence="10" id="KW-0235">DNA replication</keyword>
<keyword evidence="8 10" id="KW-0239">DNA-directed DNA polymerase</keyword>
<dbReference type="InterPro" id="IPR024728">
    <property type="entry name" value="PolY_HhH_motif"/>
</dbReference>
<dbReference type="SUPFAM" id="SSF100879">
    <property type="entry name" value="Lesion bypass DNA polymerase (Y-family), little finger domain"/>
    <property type="match status" value="1"/>
</dbReference>
<dbReference type="InterPro" id="IPR036775">
    <property type="entry name" value="DNA_pol_Y-fam_lit_finger_sf"/>
</dbReference>
<dbReference type="EMBL" id="PIOC01000014">
    <property type="protein sequence ID" value="RDW19134.1"/>
    <property type="molecule type" value="Genomic_DNA"/>
</dbReference>
<keyword evidence="14" id="KW-1185">Reference proteome</keyword>
<dbReference type="Gene3D" id="3.30.70.270">
    <property type="match status" value="1"/>
</dbReference>
<dbReference type="InterPro" id="IPR050116">
    <property type="entry name" value="DNA_polymerase-Y"/>
</dbReference>
<feature type="domain" description="UmuC" evidence="12">
    <location>
        <begin position="14"/>
        <end position="195"/>
    </location>
</feature>
<evidence type="ECO:0000256" key="1">
    <source>
        <dbReference type="ARBA" id="ARBA00010945"/>
    </source>
</evidence>
<dbReference type="PANTHER" id="PTHR11076:SF33">
    <property type="entry name" value="DNA POLYMERASE KAPPA"/>
    <property type="match status" value="1"/>
</dbReference>
<dbReference type="Pfam" id="PF11798">
    <property type="entry name" value="IMS_HHH"/>
    <property type="match status" value="1"/>
</dbReference>
<dbReference type="PANTHER" id="PTHR11076">
    <property type="entry name" value="DNA REPAIR POLYMERASE UMUC / TRANSFERASE FAMILY MEMBER"/>
    <property type="match status" value="1"/>
</dbReference>
<gene>
    <name evidence="10" type="primary">dinB</name>
    <name evidence="13" type="ORF">CWR48_08785</name>
</gene>
<feature type="binding site" evidence="10">
    <location>
        <position position="18"/>
    </location>
    <ligand>
        <name>Mg(2+)</name>
        <dbReference type="ChEBI" id="CHEBI:18420"/>
    </ligand>
</feature>
<evidence type="ECO:0000256" key="5">
    <source>
        <dbReference type="ARBA" id="ARBA00022723"/>
    </source>
</evidence>
<dbReference type="NCBIfam" id="NF002677">
    <property type="entry name" value="PRK02406.1"/>
    <property type="match status" value="1"/>
</dbReference>
<protein>
    <recommendedName>
        <fullName evidence="10">DNA polymerase IV</fullName>
        <shortName evidence="10">Pol IV</shortName>
        <ecNumber evidence="10">2.7.7.7</ecNumber>
    </recommendedName>
</protein>
<dbReference type="GO" id="GO:0042276">
    <property type="term" value="P:error-prone translesion synthesis"/>
    <property type="evidence" value="ECO:0007669"/>
    <property type="project" value="TreeGrafter"/>
</dbReference>
<dbReference type="Pfam" id="PF11799">
    <property type="entry name" value="IMS_C"/>
    <property type="match status" value="1"/>
</dbReference>
<keyword evidence="10" id="KW-0238">DNA-binding</keyword>
<dbReference type="GO" id="GO:0003684">
    <property type="term" value="F:damaged DNA binding"/>
    <property type="evidence" value="ECO:0007669"/>
    <property type="project" value="InterPro"/>
</dbReference>
<dbReference type="PROSITE" id="PS50173">
    <property type="entry name" value="UMUC"/>
    <property type="match status" value="1"/>
</dbReference>
<evidence type="ECO:0000259" key="12">
    <source>
        <dbReference type="PROSITE" id="PS50173"/>
    </source>
</evidence>
<feature type="site" description="Substrate discrimination" evidence="10">
    <location>
        <position position="23"/>
    </location>
</feature>
<evidence type="ECO:0000313" key="14">
    <source>
        <dbReference type="Proteomes" id="UP000257143"/>
    </source>
</evidence>
<evidence type="ECO:0000256" key="7">
    <source>
        <dbReference type="ARBA" id="ARBA00022842"/>
    </source>
</evidence>
<evidence type="ECO:0000256" key="8">
    <source>
        <dbReference type="ARBA" id="ARBA00022932"/>
    </source>
</evidence>
<dbReference type="GO" id="GO:0006261">
    <property type="term" value="P:DNA-templated DNA replication"/>
    <property type="evidence" value="ECO:0007669"/>
    <property type="project" value="UniProtKB-UniRule"/>
</dbReference>
<proteinExistence type="inferred from homology"/>
<dbReference type="OrthoDB" id="9808813at2"/>
<comment type="subcellular location">
    <subcellularLocation>
        <location evidence="10">Cytoplasm</location>
    </subcellularLocation>
</comment>
<dbReference type="CDD" id="cd03586">
    <property type="entry name" value="PolY_Pol_IV_kappa"/>
    <property type="match status" value="1"/>
</dbReference>
<comment type="cofactor">
    <cofactor evidence="10">
        <name>Mg(2+)</name>
        <dbReference type="ChEBI" id="CHEBI:18420"/>
    </cofactor>
    <text evidence="10">Binds 2 magnesium ions per subunit.</text>
</comment>
<keyword evidence="7 10" id="KW-0460">Magnesium</keyword>
<comment type="subunit">
    <text evidence="10">Monomer.</text>
</comment>
<evidence type="ECO:0000256" key="6">
    <source>
        <dbReference type="ARBA" id="ARBA00022763"/>
    </source>
</evidence>
<dbReference type="Gene3D" id="3.30.1490.100">
    <property type="entry name" value="DNA polymerase, Y-family, little finger domain"/>
    <property type="match status" value="1"/>
</dbReference>
<dbReference type="GO" id="GO:0003887">
    <property type="term" value="F:DNA-directed DNA polymerase activity"/>
    <property type="evidence" value="ECO:0007669"/>
    <property type="project" value="UniProtKB-UniRule"/>
</dbReference>
<evidence type="ECO:0000256" key="2">
    <source>
        <dbReference type="ARBA" id="ARBA00022457"/>
    </source>
</evidence>
<dbReference type="InterPro" id="IPR043502">
    <property type="entry name" value="DNA/RNA_pol_sf"/>
</dbReference>
<name>A0A3D8PT24_9BACI</name>
<dbReference type="FunFam" id="3.40.1170.60:FF:000003">
    <property type="entry name" value="DNA polymerase eta"/>
    <property type="match status" value="1"/>
</dbReference>
<dbReference type="HAMAP" id="MF_01113">
    <property type="entry name" value="DNApol_IV"/>
    <property type="match status" value="1"/>
</dbReference>
<keyword evidence="2 10" id="KW-0515">Mutator protein</keyword>
<keyword evidence="5 10" id="KW-0479">Metal-binding</keyword>
<evidence type="ECO:0000256" key="11">
    <source>
        <dbReference type="SAM" id="MobiDB-lite"/>
    </source>
</evidence>